<keyword evidence="1" id="KW-0472">Membrane</keyword>
<dbReference type="Proteomes" id="UP000186777">
    <property type="component" value="Unassembled WGS sequence"/>
</dbReference>
<evidence type="ECO:0000256" key="1">
    <source>
        <dbReference type="SAM" id="Phobius"/>
    </source>
</evidence>
<reference evidence="2 3" key="1">
    <citation type="journal article" date="2016" name="Nat. Biotechnol.">
        <title>Measurement of bacterial replication rates in microbial communities.</title>
        <authorList>
            <person name="Brown C.T."/>
            <person name="Olm M.R."/>
            <person name="Thomas B.C."/>
            <person name="Banfield J.F."/>
        </authorList>
    </citation>
    <scope>NUCLEOTIDE SEQUENCE [LARGE SCALE GENOMIC DNA]</scope>
    <source>
        <strain evidence="2">46_33</strain>
    </source>
</reference>
<evidence type="ECO:0000313" key="2">
    <source>
        <dbReference type="EMBL" id="OLA36990.1"/>
    </source>
</evidence>
<accession>A0A1Q6R3X7</accession>
<protein>
    <recommendedName>
        <fullName evidence="4">DUF445 domain-containing protein</fullName>
    </recommendedName>
</protein>
<feature type="transmembrane region" description="Helical" evidence="1">
    <location>
        <begin position="50"/>
        <end position="73"/>
    </location>
</feature>
<feature type="transmembrane region" description="Helical" evidence="1">
    <location>
        <begin position="12"/>
        <end position="30"/>
    </location>
</feature>
<dbReference type="PANTHER" id="PTHR38442">
    <property type="entry name" value="INNER MEMBRANE PROTEIN-RELATED"/>
    <property type="match status" value="1"/>
</dbReference>
<comment type="caution">
    <text evidence="2">The sequence shown here is derived from an EMBL/GenBank/DDBJ whole genome shotgun (WGS) entry which is preliminary data.</text>
</comment>
<keyword evidence="1" id="KW-1133">Transmembrane helix</keyword>
<evidence type="ECO:0000313" key="3">
    <source>
        <dbReference type="Proteomes" id="UP000186777"/>
    </source>
</evidence>
<organism evidence="2 3">
    <name type="scientific">Phascolarctobacterium succinatutens</name>
    <dbReference type="NCBI Taxonomy" id="626940"/>
    <lineage>
        <taxon>Bacteria</taxon>
        <taxon>Bacillati</taxon>
        <taxon>Bacillota</taxon>
        <taxon>Negativicutes</taxon>
        <taxon>Acidaminococcales</taxon>
        <taxon>Acidaminococcaceae</taxon>
        <taxon>Phascolarctobacterium</taxon>
    </lineage>
</organism>
<sequence length="445" mass="50593">MNSLKKHWTYADSAFLASGAIYLLFLYLRLHYAGLYMGHFGELKWDWLILGYYMAEAALIGSFADWFAVTAVFKVPWICRLLPFMAKHTAILPRSREGFVRGCAQMVQQEFLTKKALLLQKKQLVILDKFIVYLEKPENKARLQGLLTNFAEGVLHKLDTQALSRQLEGKIKTALADVEANEQLDKLFKALAAQRRDEQCYEWLLQQLVALAESSAIRERIRRELQKQVEKRGSEGLWSSLKLWAAKKLDVVNVEDATDAICRALVGTAHRLQDDEQWRSWLYAQLQRVAGSVYGTQAWRELVQSLQNRALHDISLQSALKQLLDNMIKALCRPFAQEGGAAAQPTILLQAVQEALETIETDLRSDAQFKAKAEAYLQHILGLGLLQAQTMLGDIVERILQAMADERLTEMVRSKVDTDMQRIRLNGTVMGAFLGAVFYLLKCAW</sequence>
<evidence type="ECO:0008006" key="4">
    <source>
        <dbReference type="Google" id="ProtNLM"/>
    </source>
</evidence>
<dbReference type="GO" id="GO:0005886">
    <property type="term" value="C:plasma membrane"/>
    <property type="evidence" value="ECO:0007669"/>
    <property type="project" value="TreeGrafter"/>
</dbReference>
<proteinExistence type="predicted"/>
<gene>
    <name evidence="2" type="ORF">BHW43_07845</name>
</gene>
<dbReference type="STRING" id="626940.BHW43_07845"/>
<dbReference type="AlphaFoldDB" id="A0A1Q6R3X7"/>
<keyword evidence="1" id="KW-0812">Transmembrane</keyword>
<name>A0A1Q6R3X7_9FIRM</name>
<dbReference type="InterPro" id="IPR007383">
    <property type="entry name" value="DUF445"/>
</dbReference>
<feature type="transmembrane region" description="Helical" evidence="1">
    <location>
        <begin position="423"/>
        <end position="441"/>
    </location>
</feature>
<dbReference type="PANTHER" id="PTHR38442:SF1">
    <property type="entry name" value="INNER MEMBRANE PROTEIN"/>
    <property type="match status" value="1"/>
</dbReference>
<dbReference type="RefSeq" id="WP_303680122.1">
    <property type="nucleotide sequence ID" value="NZ_MNTG01000035.1"/>
</dbReference>
<dbReference type="Pfam" id="PF04286">
    <property type="entry name" value="DUF445"/>
    <property type="match status" value="1"/>
</dbReference>
<dbReference type="EMBL" id="MNTG01000035">
    <property type="protein sequence ID" value="OLA36990.1"/>
    <property type="molecule type" value="Genomic_DNA"/>
</dbReference>